<dbReference type="AlphaFoldDB" id="A0AAV5KTG0"/>
<comment type="caution">
    <text evidence="3">The sequence shown here is derived from an EMBL/GenBank/DDBJ whole genome shotgun (WGS) entry which is preliminary data.</text>
</comment>
<evidence type="ECO:0000256" key="2">
    <source>
        <dbReference type="SAM" id="MobiDB-lite"/>
    </source>
</evidence>
<evidence type="ECO:0000313" key="4">
    <source>
        <dbReference type="Proteomes" id="UP001054252"/>
    </source>
</evidence>
<keyword evidence="1" id="KW-0175">Coiled coil</keyword>
<organism evidence="3 4">
    <name type="scientific">Rubroshorea leprosula</name>
    <dbReference type="NCBI Taxonomy" id="152421"/>
    <lineage>
        <taxon>Eukaryota</taxon>
        <taxon>Viridiplantae</taxon>
        <taxon>Streptophyta</taxon>
        <taxon>Embryophyta</taxon>
        <taxon>Tracheophyta</taxon>
        <taxon>Spermatophyta</taxon>
        <taxon>Magnoliopsida</taxon>
        <taxon>eudicotyledons</taxon>
        <taxon>Gunneridae</taxon>
        <taxon>Pentapetalae</taxon>
        <taxon>rosids</taxon>
        <taxon>malvids</taxon>
        <taxon>Malvales</taxon>
        <taxon>Dipterocarpaceae</taxon>
        <taxon>Rubroshorea</taxon>
    </lineage>
</organism>
<accession>A0AAV5KTG0</accession>
<gene>
    <name evidence="3" type="ORF">SLEP1_g36915</name>
</gene>
<feature type="compositionally biased region" description="Basic and acidic residues" evidence="2">
    <location>
        <begin position="8"/>
        <end position="22"/>
    </location>
</feature>
<name>A0AAV5KTG0_9ROSI</name>
<protein>
    <submittedName>
        <fullName evidence="3">Uncharacterized protein</fullName>
    </submittedName>
</protein>
<feature type="compositionally biased region" description="Basic residues" evidence="2">
    <location>
        <begin position="56"/>
        <end position="65"/>
    </location>
</feature>
<feature type="coiled-coil region" evidence="1">
    <location>
        <begin position="122"/>
        <end position="149"/>
    </location>
</feature>
<feature type="region of interest" description="Disordered" evidence="2">
    <location>
        <begin position="251"/>
        <end position="272"/>
    </location>
</feature>
<proteinExistence type="predicted"/>
<dbReference type="EMBL" id="BPVZ01000077">
    <property type="protein sequence ID" value="GKV27785.1"/>
    <property type="molecule type" value="Genomic_DNA"/>
</dbReference>
<keyword evidence="4" id="KW-1185">Reference proteome</keyword>
<reference evidence="3 4" key="1">
    <citation type="journal article" date="2021" name="Commun. Biol.">
        <title>The genome of Shorea leprosula (Dipterocarpaceae) highlights the ecological relevance of drought in aseasonal tropical rainforests.</title>
        <authorList>
            <person name="Ng K.K.S."/>
            <person name="Kobayashi M.J."/>
            <person name="Fawcett J.A."/>
            <person name="Hatakeyama M."/>
            <person name="Paape T."/>
            <person name="Ng C.H."/>
            <person name="Ang C.C."/>
            <person name="Tnah L.H."/>
            <person name="Lee C.T."/>
            <person name="Nishiyama T."/>
            <person name="Sese J."/>
            <person name="O'Brien M.J."/>
            <person name="Copetti D."/>
            <person name="Mohd Noor M.I."/>
            <person name="Ong R.C."/>
            <person name="Putra M."/>
            <person name="Sireger I.Z."/>
            <person name="Indrioko S."/>
            <person name="Kosugi Y."/>
            <person name="Izuno A."/>
            <person name="Isagi Y."/>
            <person name="Lee S.L."/>
            <person name="Shimizu K.K."/>
        </authorList>
    </citation>
    <scope>NUCLEOTIDE SEQUENCE [LARGE SCALE GENOMIC DNA]</scope>
    <source>
        <strain evidence="3">214</strain>
    </source>
</reference>
<evidence type="ECO:0000313" key="3">
    <source>
        <dbReference type="EMBL" id="GKV27785.1"/>
    </source>
</evidence>
<dbReference type="PANTHER" id="PTHR38936:SF1">
    <property type="entry name" value="DUF641 DOMAIN-CONTAINING PROTEIN"/>
    <property type="match status" value="1"/>
</dbReference>
<sequence>MVGKRGRRPAEKAEEKASKLENTDPASGGMESQPECVNPSAQTKESPTEDINPLKTHAKSRKKAKVAASTTVRRSQRFQSAVMPAVNKDIEQVIDEVTVSDGGKEEDPTNYGGDVAKPSLVQKNLEDRVYFIERQLETLQRTVDELKSKPSKDSHTSENSRAADVNYRSLYFDSQKKIEALTEENHQLALKLEFAHGKVEVYETGASVFSEVLQKLKDVVVMSNLTSTTESAMNVSSRPILDALTSLENTGVETRIAPNRERPGTKKESKRK</sequence>
<feature type="region of interest" description="Disordered" evidence="2">
    <location>
        <begin position="1"/>
        <end position="77"/>
    </location>
</feature>
<dbReference type="Proteomes" id="UP001054252">
    <property type="component" value="Unassembled WGS sequence"/>
</dbReference>
<feature type="compositionally biased region" description="Basic and acidic residues" evidence="2">
    <location>
        <begin position="258"/>
        <end position="272"/>
    </location>
</feature>
<evidence type="ECO:0000256" key="1">
    <source>
        <dbReference type="SAM" id="Coils"/>
    </source>
</evidence>
<dbReference type="PANTHER" id="PTHR38936">
    <property type="entry name" value="TITIN-LIKE ISOFORM X2"/>
    <property type="match status" value="1"/>
</dbReference>
<feature type="region of interest" description="Disordered" evidence="2">
    <location>
        <begin position="97"/>
        <end position="116"/>
    </location>
</feature>